<dbReference type="InterPro" id="IPR019546">
    <property type="entry name" value="TAT_signal_bac_arc"/>
</dbReference>
<keyword evidence="3" id="KW-1185">Reference proteome</keyword>
<evidence type="ECO:0000313" key="3">
    <source>
        <dbReference type="Proteomes" id="UP000298180"/>
    </source>
</evidence>
<dbReference type="Gene3D" id="3.40.190.150">
    <property type="entry name" value="Bordetella uptake gene, domain 1"/>
    <property type="match status" value="1"/>
</dbReference>
<dbReference type="NCBIfam" id="TIGR01409">
    <property type="entry name" value="TAT_signal_seq"/>
    <property type="match status" value="1"/>
</dbReference>
<dbReference type="PIRSF" id="PIRSF017082">
    <property type="entry name" value="YflP"/>
    <property type="match status" value="1"/>
</dbReference>
<reference evidence="2 3" key="1">
    <citation type="submission" date="2019-03" db="EMBL/GenBank/DDBJ databases">
        <title>Ramlibacter henchirensis DSM 14656, whole genome shotgun sequence.</title>
        <authorList>
            <person name="Zhang X."/>
            <person name="Feng G."/>
            <person name="Zhu H."/>
        </authorList>
    </citation>
    <scope>NUCLEOTIDE SEQUENCE [LARGE SCALE GENOMIC DNA]</scope>
    <source>
        <strain evidence="2 3">DSM 14656</strain>
    </source>
</reference>
<comment type="similarity">
    <text evidence="1">Belongs to the UPF0065 (bug) family.</text>
</comment>
<dbReference type="PANTHER" id="PTHR42928:SF5">
    <property type="entry name" value="BLR1237 PROTEIN"/>
    <property type="match status" value="1"/>
</dbReference>
<name>A0A4Z0BXR4_9BURK</name>
<sequence>MDTRIYTRRQLLGHAAAGGALLGLGSRALAQSDYPKQPIRFILPYAPGGVTDLTMRTVSKEVEKKLGQTIVIDNRAGAGGAVGMTAVAKAPPDGYTIGATASSTIIATPMLNAVSYDGSDFAFISLLATVPMVLTVNASVPVRTAEEFLKYVKANAGKLNYGSTAIGHYGHVAMMEVSESTGSAMVHSPYKGESPLMQDLVGGQLQFAFFAPSTAKPMAESGKLRMLGVSGTKRIKSLPNVPTLAEQGWSAPIFKMNPGWVGVVAPAKTPQAIVQRLSAEYVAAMKVPEINDQIANYGMDPVGSTSEQFAATFQAEKPIWRQLLTKAGLEVKG</sequence>
<dbReference type="InterPro" id="IPR006311">
    <property type="entry name" value="TAT_signal"/>
</dbReference>
<dbReference type="Proteomes" id="UP000298180">
    <property type="component" value="Unassembled WGS sequence"/>
</dbReference>
<evidence type="ECO:0000313" key="2">
    <source>
        <dbReference type="EMBL" id="TFZ02719.1"/>
    </source>
</evidence>
<evidence type="ECO:0000256" key="1">
    <source>
        <dbReference type="ARBA" id="ARBA00006987"/>
    </source>
</evidence>
<proteinExistence type="inferred from homology"/>
<dbReference type="EMBL" id="SMLM01000002">
    <property type="protein sequence ID" value="TFZ02719.1"/>
    <property type="molecule type" value="Genomic_DNA"/>
</dbReference>
<dbReference type="PANTHER" id="PTHR42928">
    <property type="entry name" value="TRICARBOXYLATE-BINDING PROTEIN"/>
    <property type="match status" value="1"/>
</dbReference>
<dbReference type="AlphaFoldDB" id="A0A4Z0BXR4"/>
<accession>A0A4Z0BXR4</accession>
<dbReference type="CDD" id="cd07012">
    <property type="entry name" value="PBP2_Bug_TTT"/>
    <property type="match status" value="1"/>
</dbReference>
<gene>
    <name evidence="2" type="ORF">EZ313_15850</name>
</gene>
<dbReference type="OrthoDB" id="8678477at2"/>
<dbReference type="PROSITE" id="PS51318">
    <property type="entry name" value="TAT"/>
    <property type="match status" value="1"/>
</dbReference>
<organism evidence="2 3">
    <name type="scientific">Ramlibacter henchirensis</name>
    <dbReference type="NCBI Taxonomy" id="204072"/>
    <lineage>
        <taxon>Bacteria</taxon>
        <taxon>Pseudomonadati</taxon>
        <taxon>Pseudomonadota</taxon>
        <taxon>Betaproteobacteria</taxon>
        <taxon>Burkholderiales</taxon>
        <taxon>Comamonadaceae</taxon>
        <taxon>Ramlibacter</taxon>
    </lineage>
</organism>
<dbReference type="Pfam" id="PF03401">
    <property type="entry name" value="TctC"/>
    <property type="match status" value="1"/>
</dbReference>
<dbReference type="InterPro" id="IPR005064">
    <property type="entry name" value="BUG"/>
</dbReference>
<dbReference type="Gene3D" id="3.40.190.10">
    <property type="entry name" value="Periplasmic binding protein-like II"/>
    <property type="match status" value="1"/>
</dbReference>
<comment type="caution">
    <text evidence="2">The sequence shown here is derived from an EMBL/GenBank/DDBJ whole genome shotgun (WGS) entry which is preliminary data.</text>
</comment>
<dbReference type="RefSeq" id="WP_135264244.1">
    <property type="nucleotide sequence ID" value="NZ_SMLM01000002.1"/>
</dbReference>
<protein>
    <submittedName>
        <fullName evidence="2">Tripartite tricarboxylate transporter substrate binding protein</fullName>
    </submittedName>
</protein>
<dbReference type="SUPFAM" id="SSF53850">
    <property type="entry name" value="Periplasmic binding protein-like II"/>
    <property type="match status" value="1"/>
</dbReference>
<dbReference type="InterPro" id="IPR042100">
    <property type="entry name" value="Bug_dom1"/>
</dbReference>